<dbReference type="EMBL" id="BSFH01000091">
    <property type="protein sequence ID" value="GLK65560.1"/>
    <property type="molecule type" value="Genomic_DNA"/>
</dbReference>
<dbReference type="CDD" id="cd05401">
    <property type="entry name" value="NT_GlnE_GlnD_like"/>
    <property type="match status" value="1"/>
</dbReference>
<dbReference type="AlphaFoldDB" id="A0AAD3P0S6"/>
<evidence type="ECO:0000259" key="3">
    <source>
        <dbReference type="PROSITE" id="PS51371"/>
    </source>
</evidence>
<dbReference type="InterPro" id="IPR018821">
    <property type="entry name" value="DUF294_put_nucleoTrafse_sb-bd"/>
</dbReference>
<evidence type="ECO:0000313" key="5">
    <source>
        <dbReference type="Proteomes" id="UP001143349"/>
    </source>
</evidence>
<evidence type="ECO:0000256" key="2">
    <source>
        <dbReference type="PROSITE-ProRule" id="PRU00703"/>
    </source>
</evidence>
<dbReference type="GO" id="GO:0008773">
    <property type="term" value="F:[protein-PII] uridylyltransferase activity"/>
    <property type="evidence" value="ECO:0007669"/>
    <property type="project" value="InterPro"/>
</dbReference>
<dbReference type="SUPFAM" id="SSF54631">
    <property type="entry name" value="CBS-domain pair"/>
    <property type="match status" value="1"/>
</dbReference>
<keyword evidence="1 2" id="KW-0129">CBS domain</keyword>
<evidence type="ECO:0000313" key="4">
    <source>
        <dbReference type="EMBL" id="GLK65560.1"/>
    </source>
</evidence>
<dbReference type="InterPro" id="IPR051257">
    <property type="entry name" value="Diverse_CBS-Domain"/>
</dbReference>
<name>A0AAD3P0S6_9RHOB</name>
<organism evidence="4 5">
    <name type="scientific">Paracoccus kondratievae</name>
    <dbReference type="NCBI Taxonomy" id="135740"/>
    <lineage>
        <taxon>Bacteria</taxon>
        <taxon>Pseudomonadati</taxon>
        <taxon>Pseudomonadota</taxon>
        <taxon>Alphaproteobacteria</taxon>
        <taxon>Rhodobacterales</taxon>
        <taxon>Paracoccaceae</taxon>
        <taxon>Paracoccus</taxon>
    </lineage>
</organism>
<dbReference type="Pfam" id="PF00571">
    <property type="entry name" value="CBS"/>
    <property type="match status" value="1"/>
</dbReference>
<feature type="domain" description="CBS" evidence="3">
    <location>
        <begin position="132"/>
        <end position="192"/>
    </location>
</feature>
<gene>
    <name evidence="4" type="ORF">GCM10017635_30370</name>
</gene>
<dbReference type="SMART" id="SM00116">
    <property type="entry name" value="CBS"/>
    <property type="match status" value="2"/>
</dbReference>
<dbReference type="Proteomes" id="UP001143349">
    <property type="component" value="Unassembled WGS sequence"/>
</dbReference>
<comment type="caution">
    <text evidence="4">The sequence shown here is derived from an EMBL/GenBank/DDBJ whole genome shotgun (WGS) entry which is preliminary data.</text>
</comment>
<dbReference type="Pfam" id="PF03445">
    <property type="entry name" value="DUF294"/>
    <property type="match status" value="1"/>
</dbReference>
<dbReference type="InterPro" id="IPR046342">
    <property type="entry name" value="CBS_dom_sf"/>
</dbReference>
<protein>
    <submittedName>
        <fullName evidence="4">Cyclic nucleotide-binding protein</fullName>
    </submittedName>
</protein>
<dbReference type="PROSITE" id="PS51371">
    <property type="entry name" value="CBS"/>
    <property type="match status" value="1"/>
</dbReference>
<sequence length="525" mass="57823">MVGVPQNASCGARQKGREGQEGHACFLGGYGFACVRRMQEVRAVTGADRSTRHEQREMVTLVTARVRDAALRKPYVVDAGTDLATLCRELAARALTDALVRDGKRLGIFTATQLVRAILRDEPPQALAVRDFTSFTPWSVAVDDDLYDAMMLMLRHRIHRVLVRDGDEVVGILSQFDLMSFLASHSHLIAAEISRARSPGELAEAAAGVEPLIRVLHADGVRSEIIAELVGRLNRQIFRRLWQMLAPRPLQENSCLIVMGSEGRSEQIIRTDQDNALILRDGFRFDGLERVTQAFTDTLISFGYPPCPGGIMLSRPLWCQSVQDFGDSIRDWVHGSDPEGPMHLAIFLDAAAVAGDEGLLAALRDRLRRVLTGGDSFYARFALAIRQFDGGAEGGWWRRLPGLRGPEAAEIDLKKLGIFPLVHGTRALALEHGITLPGTQARLAALAGAGRIDAGLARDVADALHCMMGLKLDSNLAQIARGQAPDNSIRPSELGRLERQALRDSLNIVREYKQWLGQHYRLDLL</sequence>
<dbReference type="InterPro" id="IPR000644">
    <property type="entry name" value="CBS_dom"/>
</dbReference>
<keyword evidence="5" id="KW-1185">Reference proteome</keyword>
<dbReference type="InterPro" id="IPR005105">
    <property type="entry name" value="GlnD_Uridyltrans_N"/>
</dbReference>
<evidence type="ECO:0000256" key="1">
    <source>
        <dbReference type="ARBA" id="ARBA00023122"/>
    </source>
</evidence>
<accession>A0AAD3P0S6</accession>
<dbReference type="Gene3D" id="3.10.580.10">
    <property type="entry name" value="CBS-domain"/>
    <property type="match status" value="1"/>
</dbReference>
<reference evidence="4" key="2">
    <citation type="submission" date="2023-01" db="EMBL/GenBank/DDBJ databases">
        <authorList>
            <person name="Sun Q."/>
            <person name="Evtushenko L."/>
        </authorList>
    </citation>
    <scope>NUCLEOTIDE SEQUENCE</scope>
    <source>
        <strain evidence="4">VKM B-2222</strain>
    </source>
</reference>
<dbReference type="PANTHER" id="PTHR43080">
    <property type="entry name" value="CBS DOMAIN-CONTAINING PROTEIN CBSX3, MITOCHONDRIAL"/>
    <property type="match status" value="1"/>
</dbReference>
<dbReference type="Pfam" id="PF10335">
    <property type="entry name" value="DUF294_C"/>
    <property type="match status" value="1"/>
</dbReference>
<dbReference type="PANTHER" id="PTHR43080:SF2">
    <property type="entry name" value="CBS DOMAIN-CONTAINING PROTEIN"/>
    <property type="match status" value="1"/>
</dbReference>
<reference evidence="4" key="1">
    <citation type="journal article" date="2014" name="Int. J. Syst. Evol. Microbiol.">
        <title>Complete genome sequence of Corynebacterium casei LMG S-19264T (=DSM 44701T), isolated from a smear-ripened cheese.</title>
        <authorList>
            <consortium name="US DOE Joint Genome Institute (JGI-PGF)"/>
            <person name="Walter F."/>
            <person name="Albersmeier A."/>
            <person name="Kalinowski J."/>
            <person name="Ruckert C."/>
        </authorList>
    </citation>
    <scope>NUCLEOTIDE SEQUENCE</scope>
    <source>
        <strain evidence="4">VKM B-2222</strain>
    </source>
</reference>
<proteinExistence type="predicted"/>